<evidence type="ECO:0008006" key="4">
    <source>
        <dbReference type="Google" id="ProtNLM"/>
    </source>
</evidence>
<evidence type="ECO:0000313" key="3">
    <source>
        <dbReference type="Proteomes" id="UP000249819"/>
    </source>
</evidence>
<comment type="caution">
    <text evidence="2">The sequence shown here is derived from an EMBL/GenBank/DDBJ whole genome shotgun (WGS) entry which is preliminary data.</text>
</comment>
<evidence type="ECO:0000313" key="2">
    <source>
        <dbReference type="EMBL" id="RAJ75391.1"/>
    </source>
</evidence>
<gene>
    <name evidence="2" type="ORF">CLV59_1095</name>
</gene>
<reference evidence="2 3" key="1">
    <citation type="submission" date="2018-06" db="EMBL/GenBank/DDBJ databases">
        <title>Genomic Encyclopedia of Archaeal and Bacterial Type Strains, Phase II (KMG-II): from individual species to whole genera.</title>
        <authorList>
            <person name="Goeker M."/>
        </authorList>
    </citation>
    <scope>NUCLEOTIDE SEQUENCE [LARGE SCALE GENOMIC DNA]</scope>
    <source>
        <strain evidence="2 3">DSM 29821</strain>
    </source>
</reference>
<keyword evidence="1" id="KW-0732">Signal</keyword>
<organism evidence="2 3">
    <name type="scientific">Chitinophaga dinghuensis</name>
    <dbReference type="NCBI Taxonomy" id="1539050"/>
    <lineage>
        <taxon>Bacteria</taxon>
        <taxon>Pseudomonadati</taxon>
        <taxon>Bacteroidota</taxon>
        <taxon>Chitinophagia</taxon>
        <taxon>Chitinophagales</taxon>
        <taxon>Chitinophagaceae</taxon>
        <taxon>Chitinophaga</taxon>
    </lineage>
</organism>
<keyword evidence="3" id="KW-1185">Reference proteome</keyword>
<proteinExistence type="predicted"/>
<feature type="chain" id="PRO_5016370792" description="CHRD domain-containing protein" evidence="1">
    <location>
        <begin position="21"/>
        <end position="170"/>
    </location>
</feature>
<dbReference type="AlphaFoldDB" id="A0A327VW31"/>
<evidence type="ECO:0000256" key="1">
    <source>
        <dbReference type="SAM" id="SignalP"/>
    </source>
</evidence>
<feature type="signal peptide" evidence="1">
    <location>
        <begin position="1"/>
        <end position="20"/>
    </location>
</feature>
<dbReference type="PROSITE" id="PS51257">
    <property type="entry name" value="PROKAR_LIPOPROTEIN"/>
    <property type="match status" value="1"/>
</dbReference>
<dbReference type="EMBL" id="QLMA01000009">
    <property type="protein sequence ID" value="RAJ75391.1"/>
    <property type="molecule type" value="Genomic_DNA"/>
</dbReference>
<protein>
    <recommendedName>
        <fullName evidence="4">CHRD domain-containing protein</fullName>
    </recommendedName>
</protein>
<dbReference type="RefSeq" id="WP_146616290.1">
    <property type="nucleotide sequence ID" value="NZ_QLMA01000009.1"/>
</dbReference>
<sequence>MSISKKHALTAGVMMATAMAVTFTACKKDDKNDGPAPRTESYALKGVGADAAATNATVTLTENKDSSINLSIKLNKSTKDAKQYIYVIGGTPAQPGTDTLAAISGDNIKGTGAAMSVAIFQNVKTIKVNTPAGQKDTAFRYADVLKYAAHLKVLSGDKKDTLAIGTVGKK</sequence>
<dbReference type="Proteomes" id="UP000249819">
    <property type="component" value="Unassembled WGS sequence"/>
</dbReference>
<dbReference type="OrthoDB" id="664847at2"/>
<name>A0A327VW31_9BACT</name>
<accession>A0A327VW31</accession>